<dbReference type="Proteomes" id="UP000077856">
    <property type="component" value="Chromosome"/>
</dbReference>
<dbReference type="PANTHER" id="PTHR11473:SF24">
    <property type="entry name" value="PHENYLALANINE-4-HYDROXYLASE"/>
    <property type="match status" value="1"/>
</dbReference>
<dbReference type="AlphaFoldDB" id="A0A160M772"/>
<evidence type="ECO:0000313" key="10">
    <source>
        <dbReference type="Proteomes" id="UP000077856"/>
    </source>
</evidence>
<evidence type="ECO:0000256" key="2">
    <source>
        <dbReference type="ARBA" id="ARBA00009712"/>
    </source>
</evidence>
<dbReference type="eggNOG" id="COG3186">
    <property type="taxonomic scope" value="Bacteria"/>
</dbReference>
<keyword evidence="6 9" id="KW-0503">Monooxygenase</keyword>
<evidence type="ECO:0000256" key="3">
    <source>
        <dbReference type="ARBA" id="ARBA00022723"/>
    </source>
</evidence>
<keyword evidence="4" id="KW-0560">Oxidoreductase</keyword>
<dbReference type="Gene3D" id="1.10.800.10">
    <property type="entry name" value="Aromatic amino acid hydroxylase"/>
    <property type="match status" value="1"/>
</dbReference>
<evidence type="ECO:0000259" key="8">
    <source>
        <dbReference type="PROSITE" id="PS51410"/>
    </source>
</evidence>
<dbReference type="EMBL" id="CP015506">
    <property type="protein sequence ID" value="AND38104.1"/>
    <property type="molecule type" value="Genomic_DNA"/>
</dbReference>
<dbReference type="SUPFAM" id="SSF56534">
    <property type="entry name" value="Aromatic aminoacid monoxygenases, catalytic and oligomerization domains"/>
    <property type="match status" value="1"/>
</dbReference>
<evidence type="ECO:0000256" key="5">
    <source>
        <dbReference type="ARBA" id="ARBA00023004"/>
    </source>
</evidence>
<organism evidence="9 10">
    <name type="scientific">Cytobacillus oceanisediminis 2691</name>
    <dbReference type="NCBI Taxonomy" id="1196031"/>
    <lineage>
        <taxon>Bacteria</taxon>
        <taxon>Bacillati</taxon>
        <taxon>Bacillota</taxon>
        <taxon>Bacilli</taxon>
        <taxon>Bacillales</taxon>
        <taxon>Bacillaceae</taxon>
        <taxon>Cytobacillus</taxon>
    </lineage>
</organism>
<evidence type="ECO:0000256" key="4">
    <source>
        <dbReference type="ARBA" id="ARBA00023002"/>
    </source>
</evidence>
<feature type="binding site" evidence="7">
    <location>
        <position position="127"/>
    </location>
    <ligand>
        <name>Fe cation</name>
        <dbReference type="ChEBI" id="CHEBI:24875"/>
    </ligand>
</feature>
<dbReference type="InterPro" id="IPR036329">
    <property type="entry name" value="Aro-AA_hydroxylase_C_sf"/>
</dbReference>
<keyword evidence="3 7" id="KW-0479">Metal-binding</keyword>
<evidence type="ECO:0000256" key="7">
    <source>
        <dbReference type="PIRSR" id="PIRSR601273-2"/>
    </source>
</evidence>
<dbReference type="GO" id="GO:0016714">
    <property type="term" value="F:oxidoreductase activity, acting on paired donors, with incorporation or reduction of molecular oxygen, reduced pteridine as one donor, and incorporation of one atom of oxygen"/>
    <property type="evidence" value="ECO:0007669"/>
    <property type="project" value="InterPro"/>
</dbReference>
<dbReference type="GO" id="GO:0005506">
    <property type="term" value="F:iron ion binding"/>
    <property type="evidence" value="ECO:0007669"/>
    <property type="project" value="InterPro"/>
</dbReference>
<dbReference type="KEGG" id="bon:A361_02845"/>
<comment type="cofactor">
    <cofactor evidence="1 7">
        <name>Fe(2+)</name>
        <dbReference type="ChEBI" id="CHEBI:29033"/>
    </cofactor>
</comment>
<evidence type="ECO:0000256" key="1">
    <source>
        <dbReference type="ARBA" id="ARBA00001954"/>
    </source>
</evidence>
<dbReference type="InterPro" id="IPR001273">
    <property type="entry name" value="ArAA_hydroxylase"/>
</dbReference>
<keyword evidence="5 7" id="KW-0408">Iron</keyword>
<dbReference type="RefSeq" id="WP_019381099.1">
    <property type="nucleotide sequence ID" value="NZ_CP015506.1"/>
</dbReference>
<feature type="binding site" evidence="7">
    <location>
        <position position="122"/>
    </location>
    <ligand>
        <name>Fe cation</name>
        <dbReference type="ChEBI" id="CHEBI:24875"/>
    </ligand>
</feature>
<dbReference type="Pfam" id="PF00351">
    <property type="entry name" value="Biopterin_H"/>
    <property type="match status" value="2"/>
</dbReference>
<protein>
    <submittedName>
        <fullName evidence="9">Phenylalanine 4-monooxygenase</fullName>
    </submittedName>
</protein>
<evidence type="ECO:0000313" key="9">
    <source>
        <dbReference type="EMBL" id="AND38104.1"/>
    </source>
</evidence>
<dbReference type="NCBIfam" id="NF010657">
    <property type="entry name" value="PRK14056.1"/>
    <property type="match status" value="1"/>
</dbReference>
<name>A0A160M772_9BACI</name>
<sequence length="577" mass="64735">MKKSIPLHLRPFTAQQHYNVYSPIDHAVWRYVMRQNHHFLEDIAHDAFTSGLKSSGISIDSIPRVSEMNYHLDKIGWGAVIVDGLIPGTAFFDFQAHGILPIATDIRQKTNIEYTPAPDILHEAAGHAPILFDETYSEFVKLIGNIGANAFATKEEHEVFEAIRHLSIVMERPASTEEEIEAAKQRLKEKQQLVKGLSEAEQISRIFWWTVEFGLIGDLQKPKIFGAGLLSSVGESKHSLSDQVKKRLFTIEDAINTSYDVTSMQTQLFVCESFEQLIEEVTRFGESMAFRQGGTVAIEKAIASSKVAHIEFNSGIQITGLFTDIMKDAEGEAIYVKTSGPSALSIQNEQINHHGPDIHNDGFGAPIGKLAGGIKLENQSEQSLKKLGIEINKMMQITFESGVEISGHVTNLLFNHDTLVLISLEECLVKKGEEILFHPTWGTYDLAVGSQIVSARPIAADYAAYHGESVINEEESPKEGTTLTPLEELYAEVRQIRDTNFSQDVLLHSVIGKILDEFPEEWLLQLEVLELLEKHDKESPLKKLLLDQLEKLNREERYVRLIQNGLDVIFGRRNVKV</sequence>
<proteinExistence type="inferred from homology"/>
<dbReference type="PROSITE" id="PS51410">
    <property type="entry name" value="BH4_AAA_HYDROXYL_2"/>
    <property type="match status" value="1"/>
</dbReference>
<evidence type="ECO:0000256" key="6">
    <source>
        <dbReference type="ARBA" id="ARBA00023033"/>
    </source>
</evidence>
<comment type="similarity">
    <text evidence="2">Belongs to the biopterin-dependent aromatic amino acid hydroxylase family.</text>
</comment>
<dbReference type="PRINTS" id="PR00372">
    <property type="entry name" value="FYWHYDRXLASE"/>
</dbReference>
<feature type="binding site" evidence="7">
    <location>
        <position position="212"/>
    </location>
    <ligand>
        <name>Fe cation</name>
        <dbReference type="ChEBI" id="CHEBI:24875"/>
    </ligand>
</feature>
<dbReference type="InterPro" id="IPR019774">
    <property type="entry name" value="Aromatic-AA_hydroxylase_C"/>
</dbReference>
<gene>
    <name evidence="9" type="ORF">A361_02845</name>
</gene>
<dbReference type="InterPro" id="IPR036951">
    <property type="entry name" value="ArAA_hydroxylase_sf"/>
</dbReference>
<accession>A0A160M772</accession>
<reference evidence="9 10" key="1">
    <citation type="submission" date="2016-04" db="EMBL/GenBank/DDBJ databases">
        <title>Complete genome sequence of Bacillus oceanisediminis strain 2691.</title>
        <authorList>
            <person name="Jeong H."/>
            <person name="Kim H.J."/>
            <person name="Lee D.-W."/>
        </authorList>
    </citation>
    <scope>NUCLEOTIDE SEQUENCE [LARGE SCALE GENOMIC DNA]</scope>
    <source>
        <strain evidence="9 10">2691</strain>
    </source>
</reference>
<feature type="domain" description="Biopterin-dependent aromatic amino acid hydroxylase family profile" evidence="8">
    <location>
        <begin position="1"/>
        <end position="334"/>
    </location>
</feature>
<dbReference type="GO" id="GO:0009072">
    <property type="term" value="P:aromatic amino acid metabolic process"/>
    <property type="evidence" value="ECO:0007669"/>
    <property type="project" value="InterPro"/>
</dbReference>
<dbReference type="STRING" id="1196031.A361_02845"/>
<dbReference type="PANTHER" id="PTHR11473">
    <property type="entry name" value="AROMATIC AMINO ACID HYDROXYLASE"/>
    <property type="match status" value="1"/>
</dbReference>